<dbReference type="NCBIfam" id="TIGR01856">
    <property type="entry name" value="hisJ_fam"/>
    <property type="match status" value="1"/>
</dbReference>
<dbReference type="Gene3D" id="3.20.20.140">
    <property type="entry name" value="Metal-dependent hydrolases"/>
    <property type="match status" value="1"/>
</dbReference>
<dbReference type="Proteomes" id="UP000295325">
    <property type="component" value="Unassembled WGS sequence"/>
</dbReference>
<dbReference type="OrthoDB" id="9775255at2"/>
<evidence type="ECO:0000256" key="2">
    <source>
        <dbReference type="ARBA" id="ARBA00009152"/>
    </source>
</evidence>
<dbReference type="PANTHER" id="PTHR21039">
    <property type="entry name" value="HISTIDINOL PHOSPHATASE-RELATED"/>
    <property type="match status" value="1"/>
</dbReference>
<dbReference type="NCBIfam" id="NF004086">
    <property type="entry name" value="PRK05588.1"/>
    <property type="match status" value="1"/>
</dbReference>
<dbReference type="EC" id="3.1.3.15" evidence="3 8"/>
<dbReference type="SUPFAM" id="SSF89550">
    <property type="entry name" value="PHP domain-like"/>
    <property type="match status" value="1"/>
</dbReference>
<dbReference type="InterPro" id="IPR004013">
    <property type="entry name" value="PHP_dom"/>
</dbReference>
<feature type="domain" description="PHP" evidence="9">
    <location>
        <begin position="3"/>
        <end position="186"/>
    </location>
</feature>
<evidence type="ECO:0000256" key="5">
    <source>
        <dbReference type="ARBA" id="ARBA00022801"/>
    </source>
</evidence>
<comment type="caution">
    <text evidence="10">The sequence shown here is derived from an EMBL/GenBank/DDBJ whole genome shotgun (WGS) entry which is preliminary data.</text>
</comment>
<dbReference type="InterPro" id="IPR010140">
    <property type="entry name" value="Histidinol_P_phosphatase_HisJ"/>
</dbReference>
<evidence type="ECO:0000256" key="6">
    <source>
        <dbReference type="ARBA" id="ARBA00023102"/>
    </source>
</evidence>
<keyword evidence="6 8" id="KW-0368">Histidine biosynthesis</keyword>
<accession>A0A4R7KB10</accession>
<dbReference type="InterPro" id="IPR016195">
    <property type="entry name" value="Pol/histidinol_Pase-like"/>
</dbReference>
<reference evidence="10 11" key="1">
    <citation type="submission" date="2019-03" db="EMBL/GenBank/DDBJ databases">
        <title>Genomic Encyclopedia of Type Strains, Phase IV (KMG-IV): sequencing the most valuable type-strain genomes for metagenomic binning, comparative biology and taxonomic classification.</title>
        <authorList>
            <person name="Goeker M."/>
        </authorList>
    </citation>
    <scope>NUCLEOTIDE SEQUENCE [LARGE SCALE GENOMIC DNA]</scope>
    <source>
        <strain evidence="10 11">DSM 24455</strain>
    </source>
</reference>
<keyword evidence="4 8" id="KW-0028">Amino-acid biosynthesis</keyword>
<dbReference type="GO" id="GO:0004401">
    <property type="term" value="F:histidinol-phosphatase activity"/>
    <property type="evidence" value="ECO:0007669"/>
    <property type="project" value="UniProtKB-UniRule"/>
</dbReference>
<organism evidence="10 11">
    <name type="scientific">Fonticella tunisiensis</name>
    <dbReference type="NCBI Taxonomy" id="1096341"/>
    <lineage>
        <taxon>Bacteria</taxon>
        <taxon>Bacillati</taxon>
        <taxon>Bacillota</taxon>
        <taxon>Clostridia</taxon>
        <taxon>Eubacteriales</taxon>
        <taxon>Clostridiaceae</taxon>
        <taxon>Fonticella</taxon>
    </lineage>
</organism>
<keyword evidence="5 8" id="KW-0378">Hydrolase</keyword>
<evidence type="ECO:0000313" key="11">
    <source>
        <dbReference type="Proteomes" id="UP000295325"/>
    </source>
</evidence>
<comment type="similarity">
    <text evidence="2 8">Belongs to the PHP hydrolase family. HisK subfamily.</text>
</comment>
<dbReference type="PANTHER" id="PTHR21039:SF0">
    <property type="entry name" value="HISTIDINOL-PHOSPHATASE"/>
    <property type="match status" value="1"/>
</dbReference>
<dbReference type="EMBL" id="SOAZ01000014">
    <property type="protein sequence ID" value="TDT52074.1"/>
    <property type="molecule type" value="Genomic_DNA"/>
</dbReference>
<evidence type="ECO:0000256" key="8">
    <source>
        <dbReference type="RuleBase" id="RU366003"/>
    </source>
</evidence>
<keyword evidence="11" id="KW-1185">Reference proteome</keyword>
<dbReference type="Pfam" id="PF02811">
    <property type="entry name" value="PHP"/>
    <property type="match status" value="1"/>
</dbReference>
<dbReference type="AlphaFoldDB" id="A0A4R7KB10"/>
<dbReference type="RefSeq" id="WP_133628470.1">
    <property type="nucleotide sequence ID" value="NZ_SOAZ01000014.1"/>
</dbReference>
<evidence type="ECO:0000259" key="9">
    <source>
        <dbReference type="Pfam" id="PF02811"/>
    </source>
</evidence>
<protein>
    <recommendedName>
        <fullName evidence="3 8">Histidinol-phosphatase</fullName>
        <shortName evidence="8">HolPase</shortName>
        <ecNumber evidence="3 8">3.1.3.15</ecNumber>
    </recommendedName>
</protein>
<comment type="catalytic activity">
    <reaction evidence="7 8">
        <text>L-histidinol phosphate + H2O = L-histidinol + phosphate</text>
        <dbReference type="Rhea" id="RHEA:14465"/>
        <dbReference type="ChEBI" id="CHEBI:15377"/>
        <dbReference type="ChEBI" id="CHEBI:43474"/>
        <dbReference type="ChEBI" id="CHEBI:57699"/>
        <dbReference type="ChEBI" id="CHEBI:57980"/>
        <dbReference type="EC" id="3.1.3.15"/>
    </reaction>
</comment>
<evidence type="ECO:0000256" key="7">
    <source>
        <dbReference type="ARBA" id="ARBA00049158"/>
    </source>
</evidence>
<name>A0A4R7KB10_9CLOT</name>
<gene>
    <name evidence="10" type="ORF">EDD71_11455</name>
</gene>
<evidence type="ECO:0000256" key="4">
    <source>
        <dbReference type="ARBA" id="ARBA00022605"/>
    </source>
</evidence>
<comment type="pathway">
    <text evidence="1 8">Amino-acid biosynthesis; L-histidine biosynthesis; L-histidine from 5-phospho-alpha-D-ribose 1-diphosphate: step 8/9.</text>
</comment>
<dbReference type="UniPathway" id="UPA00031">
    <property type="reaction ID" value="UER00013"/>
</dbReference>
<dbReference type="GO" id="GO:0000105">
    <property type="term" value="P:L-histidine biosynthetic process"/>
    <property type="evidence" value="ECO:0007669"/>
    <property type="project" value="UniProtKB-UniRule"/>
</dbReference>
<sequence>MFDSHLHTRFSTDSMMVITEALKKAEELNIGLVITEHMDIDYPVPEKFIFDKYAYFNEYSKYRNDKLLLGVELGLKTNCVEENRALTEKYPFDFVLGSVHLVDNMDLFGDEFYKGKTKHEAYTRYLEYMLECLKEHDFIDSLGHIDYITRYARYGDTEMYYKEFADYIDEVLRLAAHRGISLEINTRRFENEKAVKNLETIYKRFYELGGRTVTTGSDAHIKSYVGRNIKDAFEMAERCNLKPVYFKERKPEYMK</sequence>
<evidence type="ECO:0000256" key="3">
    <source>
        <dbReference type="ARBA" id="ARBA00013085"/>
    </source>
</evidence>
<evidence type="ECO:0000313" key="10">
    <source>
        <dbReference type="EMBL" id="TDT52074.1"/>
    </source>
</evidence>
<evidence type="ECO:0000256" key="1">
    <source>
        <dbReference type="ARBA" id="ARBA00004970"/>
    </source>
</evidence>
<proteinExistence type="inferred from homology"/>
<dbReference type="GO" id="GO:0005737">
    <property type="term" value="C:cytoplasm"/>
    <property type="evidence" value="ECO:0007669"/>
    <property type="project" value="TreeGrafter"/>
</dbReference>